<evidence type="ECO:0000313" key="3">
    <source>
        <dbReference type="EMBL" id="RVT84653.1"/>
    </source>
</evidence>
<feature type="region of interest" description="Disordered" evidence="1">
    <location>
        <begin position="19"/>
        <end position="103"/>
    </location>
</feature>
<gene>
    <name evidence="3" type="ORF">EOD73_10965</name>
</gene>
<dbReference type="Proteomes" id="UP000288587">
    <property type="component" value="Unassembled WGS sequence"/>
</dbReference>
<evidence type="ECO:0000313" key="4">
    <source>
        <dbReference type="Proteomes" id="UP000288587"/>
    </source>
</evidence>
<proteinExistence type="predicted"/>
<keyword evidence="2" id="KW-0732">Signal</keyword>
<feature type="compositionally biased region" description="Basic and acidic residues" evidence="1">
    <location>
        <begin position="24"/>
        <end position="36"/>
    </location>
</feature>
<feature type="compositionally biased region" description="Basic residues" evidence="1">
    <location>
        <begin position="93"/>
        <end position="103"/>
    </location>
</feature>
<evidence type="ECO:0000256" key="1">
    <source>
        <dbReference type="SAM" id="MobiDB-lite"/>
    </source>
</evidence>
<protein>
    <recommendedName>
        <fullName evidence="5">DUF4148 domain-containing protein</fullName>
    </recommendedName>
</protein>
<dbReference type="RefSeq" id="WP_127683053.1">
    <property type="nucleotide sequence ID" value="NZ_SACM01000003.1"/>
</dbReference>
<name>A0A437LH09_9BURK</name>
<sequence>MKALFTAAALVLAFAAQAQAATPRIDKREQRQEDRIQQGAASGTLTAQETQRLEKEQAHIDKMQDRAAADGQVTKKERAKITAAQHEASQDIHRKKHNRRNAG</sequence>
<evidence type="ECO:0008006" key="5">
    <source>
        <dbReference type="Google" id="ProtNLM"/>
    </source>
</evidence>
<evidence type="ECO:0000256" key="2">
    <source>
        <dbReference type="SAM" id="SignalP"/>
    </source>
</evidence>
<keyword evidence="4" id="KW-1185">Reference proteome</keyword>
<accession>A0A437LH09</accession>
<dbReference type="EMBL" id="SACM01000003">
    <property type="protein sequence ID" value="RVT84653.1"/>
    <property type="molecule type" value="Genomic_DNA"/>
</dbReference>
<feature type="compositionally biased region" description="Basic and acidic residues" evidence="1">
    <location>
        <begin position="51"/>
        <end position="80"/>
    </location>
</feature>
<reference evidence="3 4" key="1">
    <citation type="submission" date="2019-01" db="EMBL/GenBank/DDBJ databases">
        <authorList>
            <person name="Chen W.-M."/>
        </authorList>
    </citation>
    <scope>NUCLEOTIDE SEQUENCE [LARGE SCALE GENOMIC DNA]</scope>
    <source>
        <strain evidence="3 4">CCP-18</strain>
    </source>
</reference>
<comment type="caution">
    <text evidence="3">The sequence shown here is derived from an EMBL/GenBank/DDBJ whole genome shotgun (WGS) entry which is preliminary data.</text>
</comment>
<dbReference type="OrthoDB" id="121460at2"/>
<organism evidence="3 4">
    <name type="scientific">Inhella crocodyli</name>
    <dbReference type="NCBI Taxonomy" id="2499851"/>
    <lineage>
        <taxon>Bacteria</taxon>
        <taxon>Pseudomonadati</taxon>
        <taxon>Pseudomonadota</taxon>
        <taxon>Betaproteobacteria</taxon>
        <taxon>Burkholderiales</taxon>
        <taxon>Sphaerotilaceae</taxon>
        <taxon>Inhella</taxon>
    </lineage>
</organism>
<feature type="compositionally biased region" description="Polar residues" evidence="1">
    <location>
        <begin position="39"/>
        <end position="50"/>
    </location>
</feature>
<feature type="chain" id="PRO_5019418421" description="DUF4148 domain-containing protein" evidence="2">
    <location>
        <begin position="21"/>
        <end position="103"/>
    </location>
</feature>
<dbReference type="AlphaFoldDB" id="A0A437LH09"/>
<feature type="signal peptide" evidence="2">
    <location>
        <begin position="1"/>
        <end position="20"/>
    </location>
</feature>